<dbReference type="InterPro" id="IPR003018">
    <property type="entry name" value="GAF"/>
</dbReference>
<dbReference type="InterPro" id="IPR004358">
    <property type="entry name" value="Sig_transdc_His_kin-like_C"/>
</dbReference>
<protein>
    <recommendedName>
        <fullName evidence="3">histidine kinase</fullName>
        <ecNumber evidence="3">2.7.13.3</ecNumber>
    </recommendedName>
</protein>
<keyword evidence="11" id="KW-0472">Membrane</keyword>
<proteinExistence type="predicted"/>
<evidence type="ECO:0000256" key="4">
    <source>
        <dbReference type="ARBA" id="ARBA00022553"/>
    </source>
</evidence>
<dbReference type="FunFam" id="1.10.287.130:FF:000004">
    <property type="entry name" value="Ethylene receptor 1"/>
    <property type="match status" value="1"/>
</dbReference>
<evidence type="ECO:0000259" key="17">
    <source>
        <dbReference type="PROSITE" id="PS50110"/>
    </source>
</evidence>
<keyword evidence="19" id="KW-1185">Reference proteome</keyword>
<dbReference type="Pfam" id="PF00069">
    <property type="entry name" value="Pkinase"/>
    <property type="match status" value="1"/>
</dbReference>
<evidence type="ECO:0000256" key="11">
    <source>
        <dbReference type="ARBA" id="ARBA00023136"/>
    </source>
</evidence>
<dbReference type="SUPFAM" id="SSF55781">
    <property type="entry name" value="GAF domain-like"/>
    <property type="match status" value="1"/>
</dbReference>
<dbReference type="Pfam" id="PF13191">
    <property type="entry name" value="AAA_16"/>
    <property type="match status" value="1"/>
</dbReference>
<comment type="caution">
    <text evidence="18">The sequence shown here is derived from an EMBL/GenBank/DDBJ whole genome shotgun (WGS) entry which is preliminary data.</text>
</comment>
<comment type="subcellular location">
    <subcellularLocation>
        <location evidence="2">Membrane</location>
    </subcellularLocation>
</comment>
<keyword evidence="5 18" id="KW-0808">Transferase</keyword>
<dbReference type="InterPro" id="IPR019734">
    <property type="entry name" value="TPR_rpt"/>
</dbReference>
<dbReference type="PANTHER" id="PTHR45339:SF5">
    <property type="entry name" value="HISTIDINE KINASE"/>
    <property type="match status" value="1"/>
</dbReference>
<dbReference type="FunFam" id="3.30.565.10:FF:000010">
    <property type="entry name" value="Sensor histidine kinase RcsC"/>
    <property type="match status" value="1"/>
</dbReference>
<evidence type="ECO:0000256" key="3">
    <source>
        <dbReference type="ARBA" id="ARBA00012438"/>
    </source>
</evidence>
<feature type="modified residue" description="4-aspartylphosphate" evidence="12">
    <location>
        <position position="1911"/>
    </location>
</feature>
<evidence type="ECO:0000313" key="18">
    <source>
        <dbReference type="EMBL" id="TWT37796.1"/>
    </source>
</evidence>
<dbReference type="Gene3D" id="3.40.50.2300">
    <property type="match status" value="1"/>
</dbReference>
<dbReference type="SMART" id="SM00028">
    <property type="entry name" value="TPR"/>
    <property type="match status" value="3"/>
</dbReference>
<accession>A0A5C5VGS9</accession>
<evidence type="ECO:0000256" key="6">
    <source>
        <dbReference type="ARBA" id="ARBA00022692"/>
    </source>
</evidence>
<keyword evidence="7" id="KW-0547">Nucleotide-binding</keyword>
<evidence type="ECO:0000256" key="12">
    <source>
        <dbReference type="PROSITE-ProRule" id="PRU00169"/>
    </source>
</evidence>
<dbReference type="PROSITE" id="PS50110">
    <property type="entry name" value="RESPONSE_REGULATORY"/>
    <property type="match status" value="1"/>
</dbReference>
<dbReference type="CDD" id="cd16922">
    <property type="entry name" value="HATPase_EvgS-ArcB-TorS-like"/>
    <property type="match status" value="1"/>
</dbReference>
<dbReference type="SUPFAM" id="SSF52172">
    <property type="entry name" value="CheY-like"/>
    <property type="match status" value="1"/>
</dbReference>
<evidence type="ECO:0000259" key="15">
    <source>
        <dbReference type="PROSITE" id="PS50011"/>
    </source>
</evidence>
<dbReference type="SUPFAM" id="SSF48452">
    <property type="entry name" value="TPR-like"/>
    <property type="match status" value="2"/>
</dbReference>
<dbReference type="Gene3D" id="1.10.510.10">
    <property type="entry name" value="Transferase(Phosphotransferase) domain 1"/>
    <property type="match status" value="1"/>
</dbReference>
<evidence type="ECO:0000256" key="8">
    <source>
        <dbReference type="ARBA" id="ARBA00022777"/>
    </source>
</evidence>
<dbReference type="PROSITE" id="PS50109">
    <property type="entry name" value="HIS_KIN"/>
    <property type="match status" value="1"/>
</dbReference>
<dbReference type="SMART" id="SM00387">
    <property type="entry name" value="HATPase_c"/>
    <property type="match status" value="1"/>
</dbReference>
<evidence type="ECO:0000256" key="2">
    <source>
        <dbReference type="ARBA" id="ARBA00004370"/>
    </source>
</evidence>
<dbReference type="PRINTS" id="PR00344">
    <property type="entry name" value="BCTRLSENSOR"/>
</dbReference>
<dbReference type="Gene3D" id="3.30.450.40">
    <property type="match status" value="1"/>
</dbReference>
<reference evidence="18 19" key="1">
    <citation type="submission" date="2019-02" db="EMBL/GenBank/DDBJ databases">
        <title>Deep-cultivation of Planctomycetes and their phenomic and genomic characterization uncovers novel biology.</title>
        <authorList>
            <person name="Wiegand S."/>
            <person name="Jogler M."/>
            <person name="Boedeker C."/>
            <person name="Pinto D."/>
            <person name="Vollmers J."/>
            <person name="Rivas-Marin E."/>
            <person name="Kohn T."/>
            <person name="Peeters S.H."/>
            <person name="Heuer A."/>
            <person name="Rast P."/>
            <person name="Oberbeckmann S."/>
            <person name="Bunk B."/>
            <person name="Jeske O."/>
            <person name="Meyerdierks A."/>
            <person name="Storesund J.E."/>
            <person name="Kallscheuer N."/>
            <person name="Luecker S."/>
            <person name="Lage O.M."/>
            <person name="Pohl T."/>
            <person name="Merkel B.J."/>
            <person name="Hornburger P."/>
            <person name="Mueller R.-W."/>
            <person name="Bruemmer F."/>
            <person name="Labrenz M."/>
            <person name="Spormann A.M."/>
            <person name="Op Den Camp H."/>
            <person name="Overmann J."/>
            <person name="Amann R."/>
            <person name="Jetten M.S.M."/>
            <person name="Mascher T."/>
            <person name="Medema M.H."/>
            <person name="Devos D.P."/>
            <person name="Kaster A.-K."/>
            <person name="Ovreas L."/>
            <person name="Rohde M."/>
            <person name="Galperin M.Y."/>
            <person name="Jogler C."/>
        </authorList>
    </citation>
    <scope>NUCLEOTIDE SEQUENCE [LARGE SCALE GENOMIC DNA]</scope>
    <source>
        <strain evidence="18 19">KOR34</strain>
    </source>
</reference>
<dbReference type="EMBL" id="SIHJ01000001">
    <property type="protein sequence ID" value="TWT37796.1"/>
    <property type="molecule type" value="Genomic_DNA"/>
</dbReference>
<dbReference type="SUPFAM" id="SSF55874">
    <property type="entry name" value="ATPase domain of HSP90 chaperone/DNA topoisomerase II/histidine kinase"/>
    <property type="match status" value="1"/>
</dbReference>
<dbReference type="EC" id="2.7.13.3" evidence="3"/>
<evidence type="ECO:0000256" key="14">
    <source>
        <dbReference type="SAM" id="Coils"/>
    </source>
</evidence>
<keyword evidence="6" id="KW-0812">Transmembrane</keyword>
<dbReference type="PROSITE" id="PS50011">
    <property type="entry name" value="PROTEIN_KINASE_DOM"/>
    <property type="match status" value="1"/>
</dbReference>
<dbReference type="Gene3D" id="1.10.287.130">
    <property type="match status" value="1"/>
</dbReference>
<evidence type="ECO:0000256" key="10">
    <source>
        <dbReference type="ARBA" id="ARBA00022989"/>
    </source>
</evidence>
<dbReference type="RefSeq" id="WP_146565102.1">
    <property type="nucleotide sequence ID" value="NZ_SIHJ01000001.1"/>
</dbReference>
<dbReference type="CDD" id="cd17546">
    <property type="entry name" value="REC_hyHK_CKI1_RcsC-like"/>
    <property type="match status" value="1"/>
</dbReference>
<dbReference type="InterPro" id="IPR036097">
    <property type="entry name" value="HisK_dim/P_sf"/>
</dbReference>
<keyword evidence="4 12" id="KW-0597">Phosphoprotein</keyword>
<dbReference type="InterPro" id="IPR036890">
    <property type="entry name" value="HATPase_C_sf"/>
</dbReference>
<dbReference type="InterPro" id="IPR041664">
    <property type="entry name" value="AAA_16"/>
</dbReference>
<dbReference type="Pfam" id="PF01590">
    <property type="entry name" value="GAF"/>
    <property type="match status" value="1"/>
</dbReference>
<evidence type="ECO:0000313" key="19">
    <source>
        <dbReference type="Proteomes" id="UP000316714"/>
    </source>
</evidence>
<comment type="catalytic activity">
    <reaction evidence="1">
        <text>ATP + protein L-histidine = ADP + protein N-phospho-L-histidine.</text>
        <dbReference type="EC" id="2.7.13.3"/>
    </reaction>
</comment>
<dbReference type="InterPro" id="IPR003661">
    <property type="entry name" value="HisK_dim/P_dom"/>
</dbReference>
<dbReference type="Pfam" id="PF00072">
    <property type="entry name" value="Response_reg"/>
    <property type="match status" value="1"/>
</dbReference>
<evidence type="ECO:0000256" key="1">
    <source>
        <dbReference type="ARBA" id="ARBA00000085"/>
    </source>
</evidence>
<dbReference type="OrthoDB" id="9762493at2"/>
<organism evidence="18 19">
    <name type="scientific">Posidoniimonas corsicana</name>
    <dbReference type="NCBI Taxonomy" id="1938618"/>
    <lineage>
        <taxon>Bacteria</taxon>
        <taxon>Pseudomonadati</taxon>
        <taxon>Planctomycetota</taxon>
        <taxon>Planctomycetia</taxon>
        <taxon>Pirellulales</taxon>
        <taxon>Lacipirellulaceae</taxon>
        <taxon>Posidoniimonas</taxon>
    </lineage>
</organism>
<gene>
    <name evidence="18" type="primary">barA_2</name>
    <name evidence="18" type="ORF">KOR34_27600</name>
</gene>
<dbReference type="InterPro" id="IPR005467">
    <property type="entry name" value="His_kinase_dom"/>
</dbReference>
<dbReference type="Gene3D" id="1.25.40.10">
    <property type="entry name" value="Tetratricopeptide repeat domain"/>
    <property type="match status" value="2"/>
</dbReference>
<feature type="domain" description="Response regulatory" evidence="17">
    <location>
        <begin position="1862"/>
        <end position="1980"/>
    </location>
</feature>
<dbReference type="SMART" id="SM00388">
    <property type="entry name" value="HisKA"/>
    <property type="match status" value="1"/>
</dbReference>
<evidence type="ECO:0000256" key="5">
    <source>
        <dbReference type="ARBA" id="ARBA00022679"/>
    </source>
</evidence>
<keyword evidence="13" id="KW-0802">TPR repeat</keyword>
<dbReference type="InterPro" id="IPR011006">
    <property type="entry name" value="CheY-like_superfamily"/>
</dbReference>
<dbReference type="InterPro" id="IPR001789">
    <property type="entry name" value="Sig_transdc_resp-reg_receiver"/>
</dbReference>
<dbReference type="Proteomes" id="UP000316714">
    <property type="component" value="Unassembled WGS sequence"/>
</dbReference>
<keyword evidence="14" id="KW-0175">Coiled coil</keyword>
<dbReference type="SMART" id="SM00448">
    <property type="entry name" value="REC"/>
    <property type="match status" value="1"/>
</dbReference>
<dbReference type="InterPro" id="IPR000719">
    <property type="entry name" value="Prot_kinase_dom"/>
</dbReference>
<evidence type="ECO:0000259" key="16">
    <source>
        <dbReference type="PROSITE" id="PS50109"/>
    </source>
</evidence>
<evidence type="ECO:0000256" key="13">
    <source>
        <dbReference type="PROSITE-ProRule" id="PRU00339"/>
    </source>
</evidence>
<keyword evidence="10" id="KW-1133">Transmembrane helix</keyword>
<keyword evidence="8 18" id="KW-0418">Kinase</keyword>
<dbReference type="InterPro" id="IPR027417">
    <property type="entry name" value="P-loop_NTPase"/>
</dbReference>
<dbReference type="GO" id="GO:0005524">
    <property type="term" value="F:ATP binding"/>
    <property type="evidence" value="ECO:0007669"/>
    <property type="project" value="UniProtKB-KW"/>
</dbReference>
<evidence type="ECO:0000256" key="7">
    <source>
        <dbReference type="ARBA" id="ARBA00022741"/>
    </source>
</evidence>
<dbReference type="CDD" id="cd00082">
    <property type="entry name" value="HisKA"/>
    <property type="match status" value="1"/>
</dbReference>
<keyword evidence="9" id="KW-0067">ATP-binding</keyword>
<dbReference type="GO" id="GO:0016020">
    <property type="term" value="C:membrane"/>
    <property type="evidence" value="ECO:0007669"/>
    <property type="project" value="UniProtKB-SubCell"/>
</dbReference>
<feature type="domain" description="Protein kinase" evidence="15">
    <location>
        <begin position="37"/>
        <end position="298"/>
    </location>
</feature>
<dbReference type="Gene3D" id="3.30.565.10">
    <property type="entry name" value="Histidine kinase-like ATPase, C-terminal domain"/>
    <property type="match status" value="1"/>
</dbReference>
<dbReference type="InterPro" id="IPR011009">
    <property type="entry name" value="Kinase-like_dom_sf"/>
</dbReference>
<dbReference type="SUPFAM" id="SSF52540">
    <property type="entry name" value="P-loop containing nucleoside triphosphate hydrolases"/>
    <property type="match status" value="1"/>
</dbReference>
<feature type="repeat" description="TPR" evidence="13">
    <location>
        <begin position="770"/>
        <end position="803"/>
    </location>
</feature>
<dbReference type="GO" id="GO:0000155">
    <property type="term" value="F:phosphorelay sensor kinase activity"/>
    <property type="evidence" value="ECO:0007669"/>
    <property type="project" value="InterPro"/>
</dbReference>
<dbReference type="InterPro" id="IPR011990">
    <property type="entry name" value="TPR-like_helical_dom_sf"/>
</dbReference>
<dbReference type="InterPro" id="IPR029016">
    <property type="entry name" value="GAF-like_dom_sf"/>
</dbReference>
<dbReference type="SUPFAM" id="SSF47384">
    <property type="entry name" value="Homodimeric domain of signal transducing histidine kinase"/>
    <property type="match status" value="1"/>
</dbReference>
<dbReference type="SUPFAM" id="SSF56112">
    <property type="entry name" value="Protein kinase-like (PK-like)"/>
    <property type="match status" value="1"/>
</dbReference>
<dbReference type="PROSITE" id="PS50005">
    <property type="entry name" value="TPR"/>
    <property type="match status" value="1"/>
</dbReference>
<sequence>MTDNSNPLDDSATSCAYVEGVSPDVVRSVHEAFPNRFSALRLVSTRPEVSVLVGQERHGEARRVVKVFDYASISYGQRLRLDRDSAYLRRVHTDCVAGLLEWESFEDRRVAIFRHTDGSSLESVLATGPLNAEQLLELACRLLEGLHALHELKVVHGVLTAGAVVLPGGDASQAVLEGFDVPPTGQAQSGDRVALLHAHYCSPEAAGAIEYDTGPWSDLYSAGVLLYQAASGGLPFRHTDIGQVLFEHMTAPVPSLASRGVRSVPRAMERVIEQLLRKDPRGRSQSAEQVLSDVRKILEAYRQGDKDPDVVVGVGERKCVISEPEFVGRQAELNSLAEGIRDAKRGVGGLALLEAPSGGGKSRMKTELAQLARREGVWVLSGQETNDSGRRNLGVLDGVVTDILSKTSTEPGIANELSEALRSEAMTLPAILPRLAPLVGGGEGAAAPEQFGESRAIRALATLLSALGTADRPALVFLDDCQWADEMALKLLRHWSLQEQSGGVHVLVVAAFRSEEAPPDHALRKTNASRQIALSPLTTAEVRRLVASMAAGLPDEIIDVVTRLADGSPFMASAVLRGLNECGALTAGPNGWEVDEQRLADCQSSDQAADLLSRRVELLSQPATDLLSVGAVLGKEFDLALAADLMSVDPQDFVAALDEAKERRLIWVRPDRSQCVFVHDKIRAAVLNALGDGRERHIHRQAAVLMCGIEGANAADIAHHFDACGDSRAALNFALKAAIEARGRFALEVAEDQYRIAERGVPADDRTTRYRIYEGLGDVFLLKGRYDDAFRCFTQASPLADGDHARASIRGKLAELSVKRGDMNVAVDEYEAALRRLRVRVPRSIVTCAIMLAFQGVVQVLHTVAPSRFLHRRKRLPDASVRLKLQLLSGLTQAYWYASNRARVFWAHLAGMNEAERYLPTAELADAYSSHGVGMTLFAMTGRAEAYCRRSLEIRIAQDDLWGQGQTLHYWGVVLYAASRFNDCIAKCSKSVKLLEQMGDFQQMHTARYQIAASLYHLGDFAAAIDEAQRNRQSGLLTGDWQASGINLDVWVRASGGDLDREILDLELQRDRFDTQGSAQVFLAEAVWLIRQRREEEAIRVLREALEMTHRRGVKNAYTTPLLAWLATAERQRAEHTSPLDHRRRQLFLRSTLQAAGHGLFESWACRNDVPRLLREAAIADAMMGRPRRAKRRLIRALNIAKKHRARHEFALCLEAYGRIGEPLGWAKAAARLASAKRTLNLLAIKARGDAPSSEAAQQAASLSLIDRFDTVLGSGRSIASSLGANAIFQQTQAAALRLLRGQECVIWDSDPDASQKALHDASANREQLLDPEHYRDLVTGASCWGPRLASLFNADGSPRSQGSCLAAPILVRGRISAMMLVAHAELDNLFGEDELRIAEFIAAIAGAALENSEGFQQLQDLNATLEARVTERTAAAEGKARELAESNEELVRVATELRTKEDELRVAMQAAESASEAKSQFLATMSHEIRTPMNGILGMTELALRSDLSPQLESYLKTVRQSGEALLTLLNDVLDLSKIEAGKMEIEQIDFELRSVVGDAVKLMSAAAAKKQIELLCHIASAAPPVVIGDPNRLRQIIVNLVGNAVKFTEEGEIVVSVEIVPKLRRGWVLRFSVRDTGPGIPEDKQAKVFAAFQQSDGSTTRKYGGTGLGLSISTELVGLMDGRIWLESEVGVGSTFLFEIPLQTPAPSDASQKKTDSLNRVRAVVLSDCQSAQQLYLEALGRYGAEAEVVAPGASLAAAAGALPDDAARLAVIDLTNRKNLGRRLVAEWTPLAQRHQWDTLWLTPIDWVDDPERPLQGVRVTKPVTSHDLINASIEALQMAAPAAAATQLPDHRDCRPLRILLVDDSEVNQQVGVGLLQTRGHTVATADNGAEALQALEQCEYDVVLMDLEMPVMDGLEATRHIRARDQRLGVHTRVIAMTAHAMHVVREKCEAAEMDACLTKPIQPQLLFDELEKAATLVDSTQEQPTA</sequence>
<dbReference type="PANTHER" id="PTHR45339">
    <property type="entry name" value="HYBRID SIGNAL TRANSDUCTION HISTIDINE KINASE J"/>
    <property type="match status" value="1"/>
</dbReference>
<feature type="coiled-coil region" evidence="14">
    <location>
        <begin position="1444"/>
        <end position="1478"/>
    </location>
</feature>
<evidence type="ECO:0000256" key="9">
    <source>
        <dbReference type="ARBA" id="ARBA00022840"/>
    </source>
</evidence>
<feature type="domain" description="Histidine kinase" evidence="16">
    <location>
        <begin position="1485"/>
        <end position="1706"/>
    </location>
</feature>
<dbReference type="SMART" id="SM00220">
    <property type="entry name" value="S_TKc"/>
    <property type="match status" value="1"/>
</dbReference>
<dbReference type="Pfam" id="PF00512">
    <property type="entry name" value="HisKA"/>
    <property type="match status" value="1"/>
</dbReference>
<dbReference type="InterPro" id="IPR003594">
    <property type="entry name" value="HATPase_dom"/>
</dbReference>
<name>A0A5C5VGS9_9BACT</name>
<dbReference type="Pfam" id="PF02518">
    <property type="entry name" value="HATPase_c"/>
    <property type="match status" value="1"/>
</dbReference>